<keyword evidence="3" id="KW-1185">Reference proteome</keyword>
<dbReference type="InterPro" id="IPR008972">
    <property type="entry name" value="Cupredoxin"/>
</dbReference>
<dbReference type="RefSeq" id="WP_379891787.1">
    <property type="nucleotide sequence ID" value="NZ_CBCSCT010000003.1"/>
</dbReference>
<evidence type="ECO:0000256" key="1">
    <source>
        <dbReference type="SAM" id="Phobius"/>
    </source>
</evidence>
<organism evidence="2 3">
    <name type="scientific">Marinicrinis lubricantis</name>
    <dbReference type="NCBI Taxonomy" id="2086470"/>
    <lineage>
        <taxon>Bacteria</taxon>
        <taxon>Bacillati</taxon>
        <taxon>Bacillota</taxon>
        <taxon>Bacilli</taxon>
        <taxon>Bacillales</taxon>
        <taxon>Paenibacillaceae</taxon>
    </lineage>
</organism>
<protein>
    <recommendedName>
        <fullName evidence="4">EfeO-type cupredoxin-like domain-containing protein</fullName>
    </recommendedName>
</protein>
<evidence type="ECO:0008006" key="4">
    <source>
        <dbReference type="Google" id="ProtNLM"/>
    </source>
</evidence>
<keyword evidence="1" id="KW-0812">Transmembrane</keyword>
<reference evidence="3" key="1">
    <citation type="journal article" date="2019" name="Int. J. Syst. Evol. Microbiol.">
        <title>The Global Catalogue of Microorganisms (GCM) 10K type strain sequencing project: providing services to taxonomists for standard genome sequencing and annotation.</title>
        <authorList>
            <consortium name="The Broad Institute Genomics Platform"/>
            <consortium name="The Broad Institute Genome Sequencing Center for Infectious Disease"/>
            <person name="Wu L."/>
            <person name="Ma J."/>
        </authorList>
    </citation>
    <scope>NUCLEOTIDE SEQUENCE [LARGE SCALE GENOMIC DNA]</scope>
    <source>
        <strain evidence="3">CCM 8749</strain>
    </source>
</reference>
<sequence>MTKIMIINRKKIYLYVGAAILLIAAVIYFTRPSAELFSAEVGAKAGQERIFEMVTGEFSSETKDGQKIEAYRWDPGTIVVNEGDLVTLKMYGVNGSSHPFTIEGYNIQGNVVKGEETVVSFTADKEGIFKIICHTHTDNQSSGPMVGYLVVQ</sequence>
<feature type="transmembrane region" description="Helical" evidence="1">
    <location>
        <begin position="12"/>
        <end position="30"/>
    </location>
</feature>
<accession>A0ABW1IJG8</accession>
<dbReference type="SUPFAM" id="SSF49503">
    <property type="entry name" value="Cupredoxins"/>
    <property type="match status" value="1"/>
</dbReference>
<evidence type="ECO:0000313" key="3">
    <source>
        <dbReference type="Proteomes" id="UP001596250"/>
    </source>
</evidence>
<keyword evidence="1" id="KW-1133">Transmembrane helix</keyword>
<dbReference type="EMBL" id="JBHSQV010000010">
    <property type="protein sequence ID" value="MFC5985190.1"/>
    <property type="molecule type" value="Genomic_DNA"/>
</dbReference>
<proteinExistence type="predicted"/>
<gene>
    <name evidence="2" type="ORF">ACFPXP_01725</name>
</gene>
<keyword evidence="1" id="KW-0472">Membrane</keyword>
<evidence type="ECO:0000313" key="2">
    <source>
        <dbReference type="EMBL" id="MFC5985190.1"/>
    </source>
</evidence>
<comment type="caution">
    <text evidence="2">The sequence shown here is derived from an EMBL/GenBank/DDBJ whole genome shotgun (WGS) entry which is preliminary data.</text>
</comment>
<dbReference type="Proteomes" id="UP001596250">
    <property type="component" value="Unassembled WGS sequence"/>
</dbReference>
<dbReference type="Gene3D" id="2.60.40.420">
    <property type="entry name" value="Cupredoxins - blue copper proteins"/>
    <property type="match status" value="1"/>
</dbReference>
<name>A0ABW1IJG8_9BACL</name>